<dbReference type="InterPro" id="IPR048831">
    <property type="entry name" value="C8A_B_C6_EGF-like"/>
</dbReference>
<comment type="caution">
    <text evidence="12">Lacks conserved residue(s) required for the propagation of feature annotation.</text>
</comment>
<comment type="caution">
    <text evidence="16">The sequence shown here is derived from an EMBL/GenBank/DDBJ whole genome shotgun (WGS) entry which is preliminary data.</text>
</comment>
<evidence type="ECO:0000256" key="7">
    <source>
        <dbReference type="ARBA" id="ARBA00022737"/>
    </source>
</evidence>
<keyword evidence="11" id="KW-0179">Complement alternate pathway</keyword>
<keyword evidence="11" id="KW-0391">Immunity</keyword>
<dbReference type="PROSITE" id="PS01179">
    <property type="entry name" value="PID"/>
    <property type="match status" value="1"/>
</dbReference>
<feature type="compositionally biased region" description="Acidic residues" evidence="13">
    <location>
        <begin position="418"/>
        <end position="427"/>
    </location>
</feature>
<keyword evidence="5" id="KW-0812">Transmembrane</keyword>
<dbReference type="InterPro" id="IPR020863">
    <property type="entry name" value="MACPF_CS"/>
</dbReference>
<dbReference type="PROSITE" id="PS01209">
    <property type="entry name" value="LDLRA_1"/>
    <property type="match status" value="1"/>
</dbReference>
<dbReference type="Gene3D" id="2.30.29.30">
    <property type="entry name" value="Pleckstrin-homology domain (PH domain)/Phosphotyrosine-binding domain (PTB)"/>
    <property type="match status" value="1"/>
</dbReference>
<evidence type="ECO:0000256" key="11">
    <source>
        <dbReference type="ARBA" id="ARBA00023162"/>
    </source>
</evidence>
<dbReference type="SUPFAM" id="SSF50729">
    <property type="entry name" value="PH domain-like"/>
    <property type="match status" value="1"/>
</dbReference>
<feature type="disulfide bond" evidence="12">
    <location>
        <begin position="519"/>
        <end position="534"/>
    </location>
</feature>
<dbReference type="InterPro" id="IPR020864">
    <property type="entry name" value="MACPF"/>
</dbReference>
<evidence type="ECO:0000256" key="10">
    <source>
        <dbReference type="ARBA" id="ARBA00023157"/>
    </source>
</evidence>
<evidence type="ECO:0000256" key="1">
    <source>
        <dbReference type="ARBA" id="ARBA00004370"/>
    </source>
</evidence>
<evidence type="ECO:0000313" key="17">
    <source>
        <dbReference type="Proteomes" id="UP001145742"/>
    </source>
</evidence>
<keyword evidence="8" id="KW-0204">Cytolysis</keyword>
<dbReference type="Proteomes" id="UP001145742">
    <property type="component" value="Unassembled WGS sequence"/>
</dbReference>
<dbReference type="Pfam" id="PF00057">
    <property type="entry name" value="Ldl_recept_a"/>
    <property type="match status" value="1"/>
</dbReference>
<dbReference type="PANTHER" id="PTHR45742">
    <property type="entry name" value="COMPLEMENT COMPONENT C6"/>
    <property type="match status" value="1"/>
</dbReference>
<keyword evidence="17" id="KW-1185">Reference proteome</keyword>
<accession>A0ABQ9DQT4</accession>
<dbReference type="PANTHER" id="PTHR45742:SF5">
    <property type="entry name" value="COMPLEMENT COMPONENT C8 BETA CHAIN"/>
    <property type="match status" value="1"/>
</dbReference>
<feature type="compositionally biased region" description="Low complexity" evidence="13">
    <location>
        <begin position="401"/>
        <end position="417"/>
    </location>
</feature>
<comment type="subcellular location">
    <subcellularLocation>
        <location evidence="1">Membrane</location>
    </subcellularLocation>
    <subcellularLocation>
        <location evidence="2">Secreted</location>
    </subcellularLocation>
</comment>
<dbReference type="CDD" id="cd00112">
    <property type="entry name" value="LDLa"/>
    <property type="match status" value="1"/>
</dbReference>
<evidence type="ECO:0000256" key="6">
    <source>
        <dbReference type="ARBA" id="ARBA00022729"/>
    </source>
</evidence>
<name>A0ABQ9DQT4_9PASS</name>
<dbReference type="PROSITE" id="PS50068">
    <property type="entry name" value="LDLRA_2"/>
    <property type="match status" value="1"/>
</dbReference>
<dbReference type="InterPro" id="IPR011993">
    <property type="entry name" value="PH-like_dom_sf"/>
</dbReference>
<evidence type="ECO:0000256" key="13">
    <source>
        <dbReference type="SAM" id="MobiDB-lite"/>
    </source>
</evidence>
<keyword evidence="6" id="KW-0732">Signal</keyword>
<evidence type="ECO:0000256" key="4">
    <source>
        <dbReference type="ARBA" id="ARBA00022525"/>
    </source>
</evidence>
<dbReference type="InterPro" id="IPR023415">
    <property type="entry name" value="LDLR_class-A_CS"/>
</dbReference>
<keyword evidence="10 12" id="KW-1015">Disulfide bond</keyword>
<evidence type="ECO:0000259" key="15">
    <source>
        <dbReference type="PROSITE" id="PS51412"/>
    </source>
</evidence>
<evidence type="ECO:0000256" key="9">
    <source>
        <dbReference type="ARBA" id="ARBA00023136"/>
    </source>
</evidence>
<dbReference type="Pfam" id="PF01823">
    <property type="entry name" value="MACPF"/>
    <property type="match status" value="1"/>
</dbReference>
<dbReference type="PROSITE" id="PS51412">
    <property type="entry name" value="MACPF_2"/>
    <property type="match status" value="1"/>
</dbReference>
<evidence type="ECO:0000256" key="5">
    <source>
        <dbReference type="ARBA" id="ARBA00022692"/>
    </source>
</evidence>
<evidence type="ECO:0000256" key="12">
    <source>
        <dbReference type="PROSITE-ProRule" id="PRU00124"/>
    </source>
</evidence>
<dbReference type="InterPro" id="IPR006020">
    <property type="entry name" value="PTB/PI_dom"/>
</dbReference>
<keyword evidence="4" id="KW-0964">Secreted</keyword>
<evidence type="ECO:0000256" key="8">
    <source>
        <dbReference type="ARBA" id="ARBA00022852"/>
    </source>
</evidence>
<dbReference type="InterPro" id="IPR036055">
    <property type="entry name" value="LDL_receptor-like_sf"/>
</dbReference>
<dbReference type="PRINTS" id="PR00764">
    <property type="entry name" value="COMPLEMENTC9"/>
</dbReference>
<dbReference type="SMART" id="SM00457">
    <property type="entry name" value="MACPF"/>
    <property type="match status" value="1"/>
</dbReference>
<reference evidence="16" key="1">
    <citation type="submission" date="2019-10" db="EMBL/GenBank/DDBJ databases">
        <authorList>
            <person name="Soares A.E.R."/>
            <person name="Aleixo A."/>
            <person name="Schneider P."/>
            <person name="Miyaki C.Y."/>
            <person name="Schneider M.P."/>
            <person name="Mello C."/>
            <person name="Vasconcelos A.T.R."/>
        </authorList>
    </citation>
    <scope>NUCLEOTIDE SEQUENCE</scope>
    <source>
        <tissue evidence="16">Muscle</tissue>
    </source>
</reference>
<dbReference type="Gene3D" id="4.10.400.10">
    <property type="entry name" value="Low-density Lipoprotein Receptor"/>
    <property type="match status" value="1"/>
</dbReference>
<dbReference type="Pfam" id="PF21195">
    <property type="entry name" value="EGF_C8A_B_C6"/>
    <property type="match status" value="1"/>
</dbReference>
<dbReference type="InterPro" id="IPR001862">
    <property type="entry name" value="MAC_perforin"/>
</dbReference>
<dbReference type="PROSITE" id="PS00279">
    <property type="entry name" value="MACPF_1"/>
    <property type="match status" value="1"/>
</dbReference>
<feature type="compositionally biased region" description="Polar residues" evidence="13">
    <location>
        <begin position="305"/>
        <end position="317"/>
    </location>
</feature>
<proteinExistence type="inferred from homology"/>
<keyword evidence="7" id="KW-0677">Repeat</keyword>
<protein>
    <submittedName>
        <fullName evidence="16">Disabled-like protein 1 isoform B</fullName>
    </submittedName>
</protein>
<evidence type="ECO:0000256" key="2">
    <source>
        <dbReference type="ARBA" id="ARBA00004613"/>
    </source>
</evidence>
<dbReference type="EMBL" id="WHWB01032766">
    <property type="protein sequence ID" value="KAJ7423918.1"/>
    <property type="molecule type" value="Genomic_DNA"/>
</dbReference>
<comment type="similarity">
    <text evidence="3">Belongs to the complement C6/C7/C8/C9 family.</text>
</comment>
<feature type="region of interest" description="Disordered" evidence="13">
    <location>
        <begin position="383"/>
        <end position="459"/>
    </location>
</feature>
<keyword evidence="11" id="KW-0399">Innate immunity</keyword>
<feature type="domain" description="MACPF" evidence="15">
    <location>
        <begin position="537"/>
        <end position="883"/>
    </location>
</feature>
<keyword evidence="9" id="KW-0472">Membrane</keyword>
<dbReference type="SUPFAM" id="SSF57424">
    <property type="entry name" value="LDL receptor-like module"/>
    <property type="match status" value="1"/>
</dbReference>
<dbReference type="InterPro" id="IPR002172">
    <property type="entry name" value="LDrepeatLR_classA_rpt"/>
</dbReference>
<sequence>MPPKYFNLHNCKRFPVGFAFQLLQHHHAVHEISYIAKDITDHRAFGYVCGKEGNHRFVAIKTAQAAEPVILDLRDLFQLIYELKQREEMEKKAQKDKQCEQAVYQTILEEDVEDPVYQVPTSQKKEGVYDVPKSQPLENGNLLLDIDENLVSVTQAVTQLELFGDMSTPPDVTSPPTPATPGDAFIPSSSQSLPASTDMFGSVPFSTAAVPSGYVAMGAVLPSFWGQQPLVQQQLAMGAQPPVAQVMQGGQPIAWGQPGIFPPTQQPWPSVAGQFQPTAFMPTQTVLPLQAAMFQGTIAPIATVPPTSDSNRSSPQTDRPRQKMGKEMFKDFQMAQPPPVPSRKPDQPSLSCTSEAFSSYFNKVGMAQEADDCDDFDISQLNLTPVTSTTPSTNSPPTPAPRQSSPSKSSASHTSDPAADDLFEEGFESPSKSEEPEAPDGSQASSNSDPFGEPTGDTISPQYRFARLEQPSQFNGDPCDYSDRETEDCVTDSPCRNRVRCDGFVCAVTGRCIARRLLCNGDDDCGDQSDEKNCKKVFKKCDQKMEQYWGIENLAKGLNIFTNNLEGLVLDHRYYAGGCSPHYIVDTRFRKPYNVESYTPETKGKYEFTMTEYDSYSNYESSVLKAKASQSSFSFGIKKPGVFELGYSSNDNRFKKFIQRMKRFSSTSSKFIHARSELAVAVYKLKPRALMLHYEFLQRLQQLPAEYSYGEYRELYRDYGTHYITEATVGGIYEYTLVMNGNELQKAGYSLRDVQKCTQSGFNIGANIDEVYVRLGINAAGCKSIFREIGDITSSKQFVEDFIVLVRGGASEHITTLAYKELPTAALMQEWGDAVQYNPEIIKLKAEPLYQLVTPTDFANAITIKENLRRALDEFQLESSSCRCAPCHGNGIPFLRGTECECLCPLGYSGTACEISKRKDTCLSGLYYIPDYIFTSSLLEKKKECKHGAAVFFCTSLLEDIAAVMLLDPVNMALETPKRVFQPNGFELKERQFRLDIRKNLLIVRVVKHWHRLAREVIDPLSLEPPKAKLDGALSNLV</sequence>
<evidence type="ECO:0000256" key="3">
    <source>
        <dbReference type="ARBA" id="ARBA00009214"/>
    </source>
</evidence>
<organism evidence="16 17">
    <name type="scientific">Willisornis vidua</name>
    <name type="common">Xingu scale-backed antbird</name>
    <dbReference type="NCBI Taxonomy" id="1566151"/>
    <lineage>
        <taxon>Eukaryota</taxon>
        <taxon>Metazoa</taxon>
        <taxon>Chordata</taxon>
        <taxon>Craniata</taxon>
        <taxon>Vertebrata</taxon>
        <taxon>Euteleostomi</taxon>
        <taxon>Archelosauria</taxon>
        <taxon>Archosauria</taxon>
        <taxon>Dinosauria</taxon>
        <taxon>Saurischia</taxon>
        <taxon>Theropoda</taxon>
        <taxon>Coelurosauria</taxon>
        <taxon>Aves</taxon>
        <taxon>Neognathae</taxon>
        <taxon>Neoaves</taxon>
        <taxon>Telluraves</taxon>
        <taxon>Australaves</taxon>
        <taxon>Passeriformes</taxon>
        <taxon>Thamnophilidae</taxon>
        <taxon>Willisornis</taxon>
    </lineage>
</organism>
<evidence type="ECO:0000259" key="14">
    <source>
        <dbReference type="PROSITE" id="PS01179"/>
    </source>
</evidence>
<dbReference type="SMART" id="SM00192">
    <property type="entry name" value="LDLa"/>
    <property type="match status" value="1"/>
</dbReference>
<gene>
    <name evidence="16" type="ORF">WISP_31111</name>
</gene>
<feature type="compositionally biased region" description="Low complexity" evidence="13">
    <location>
        <begin position="384"/>
        <end position="393"/>
    </location>
</feature>
<evidence type="ECO:0000313" key="16">
    <source>
        <dbReference type="EMBL" id="KAJ7423918.1"/>
    </source>
</evidence>
<feature type="region of interest" description="Disordered" evidence="13">
    <location>
        <begin position="301"/>
        <end position="322"/>
    </location>
</feature>
<feature type="domain" description="PID" evidence="14">
    <location>
        <begin position="25"/>
        <end position="88"/>
    </location>
</feature>